<dbReference type="InterPro" id="IPR011010">
    <property type="entry name" value="DNA_brk_join_enz"/>
</dbReference>
<accession>A0A4Y8N5F0</accession>
<dbReference type="GO" id="GO:0006310">
    <property type="term" value="P:DNA recombination"/>
    <property type="evidence" value="ECO:0007669"/>
    <property type="project" value="UniProtKB-KW"/>
</dbReference>
<dbReference type="Gene3D" id="1.10.443.10">
    <property type="entry name" value="Intergrase catalytic core"/>
    <property type="match status" value="1"/>
</dbReference>
<dbReference type="EMBL" id="SNVI01000001">
    <property type="protein sequence ID" value="TFE44925.1"/>
    <property type="molecule type" value="Genomic_DNA"/>
</dbReference>
<dbReference type="InterPro" id="IPR002104">
    <property type="entry name" value="Integrase_catalytic"/>
</dbReference>
<evidence type="ECO:0000256" key="2">
    <source>
        <dbReference type="ARBA" id="ARBA00022908"/>
    </source>
</evidence>
<reference evidence="5 6" key="1">
    <citation type="submission" date="2019-03" db="EMBL/GenBank/DDBJ databases">
        <title>Complete Genome Sequence of Paraburkholderia dipogonis ICMP 19430T, a Nitrogen-fixing Symbiont of the South African Invasive Legume Dipogon lignosus in New Zealand.</title>
        <authorList>
            <person name="De Meyer S.E."/>
        </authorList>
    </citation>
    <scope>NUCLEOTIDE SEQUENCE [LARGE SCALE GENOMIC DNA]</scope>
    <source>
        <strain evidence="5 6">ICMP 19430</strain>
    </source>
</reference>
<dbReference type="PANTHER" id="PTHR30629:SF2">
    <property type="entry name" value="PROPHAGE INTEGRASE INTS-RELATED"/>
    <property type="match status" value="1"/>
</dbReference>
<comment type="caution">
    <text evidence="5">The sequence shown here is derived from an EMBL/GenBank/DDBJ whole genome shotgun (WGS) entry which is preliminary data.</text>
</comment>
<dbReference type="GO" id="GO:0003677">
    <property type="term" value="F:DNA binding"/>
    <property type="evidence" value="ECO:0007669"/>
    <property type="project" value="InterPro"/>
</dbReference>
<sequence length="334" mass="37025">MIAFSKMTRSLNCVTAFRSSAARGTPCRGLAVGISPGAIPREHELAVWITLATLVRINEICTAQWRAHINFEKATWFKPASQSKNRNAFTIHLSAFALRLLRKLTGHTAYMLPHTKHGDKPLTTAILKCEIGSRQSHGKKWTGKFQYAEMTALPLVLYGGPWSWHDLRRTGATLMQACGIDESLVDRCLNHSHSTMARNKRVDPRLLKARADGSRRTGRAVVRHRQIIGCDFRGPITGSCARVMHCMNPRGGYDRPFLFASHLFLFPGVVLSSLLLCRAYSYSVCTAFPTLCSVCLPRRSLLSPASRGLFFTPCHTSLSVGICPASIKPLRGYA</sequence>
<evidence type="ECO:0000256" key="1">
    <source>
        <dbReference type="ARBA" id="ARBA00008857"/>
    </source>
</evidence>
<dbReference type="InterPro" id="IPR013762">
    <property type="entry name" value="Integrase-like_cat_sf"/>
</dbReference>
<dbReference type="InterPro" id="IPR050808">
    <property type="entry name" value="Phage_Integrase"/>
</dbReference>
<proteinExistence type="inferred from homology"/>
<dbReference type="Proteomes" id="UP000297385">
    <property type="component" value="Unassembled WGS sequence"/>
</dbReference>
<evidence type="ECO:0000256" key="3">
    <source>
        <dbReference type="ARBA" id="ARBA00023172"/>
    </source>
</evidence>
<dbReference type="SUPFAM" id="SSF56349">
    <property type="entry name" value="DNA breaking-rejoining enzymes"/>
    <property type="match status" value="1"/>
</dbReference>
<evidence type="ECO:0000259" key="4">
    <source>
        <dbReference type="Pfam" id="PF00589"/>
    </source>
</evidence>
<keyword evidence="2" id="KW-0229">DNA integration</keyword>
<dbReference type="Pfam" id="PF00589">
    <property type="entry name" value="Phage_integrase"/>
    <property type="match status" value="1"/>
</dbReference>
<dbReference type="AlphaFoldDB" id="A0A4Y8N5F0"/>
<protein>
    <recommendedName>
        <fullName evidence="4">Tyr recombinase domain-containing protein</fullName>
    </recommendedName>
</protein>
<evidence type="ECO:0000313" key="5">
    <source>
        <dbReference type="EMBL" id="TFE44925.1"/>
    </source>
</evidence>
<keyword evidence="3" id="KW-0233">DNA recombination</keyword>
<dbReference type="GO" id="GO:0015074">
    <property type="term" value="P:DNA integration"/>
    <property type="evidence" value="ECO:0007669"/>
    <property type="project" value="UniProtKB-KW"/>
</dbReference>
<feature type="domain" description="Tyr recombinase" evidence="4">
    <location>
        <begin position="43"/>
        <end position="198"/>
    </location>
</feature>
<name>A0A4Y8N5F0_9BURK</name>
<evidence type="ECO:0000313" key="6">
    <source>
        <dbReference type="Proteomes" id="UP000297385"/>
    </source>
</evidence>
<dbReference type="PANTHER" id="PTHR30629">
    <property type="entry name" value="PROPHAGE INTEGRASE"/>
    <property type="match status" value="1"/>
</dbReference>
<gene>
    <name evidence="5" type="ORF">E2553_07790</name>
</gene>
<organism evidence="5 6">
    <name type="scientific">Paraburkholderia dipogonis</name>
    <dbReference type="NCBI Taxonomy" id="1211383"/>
    <lineage>
        <taxon>Bacteria</taxon>
        <taxon>Pseudomonadati</taxon>
        <taxon>Pseudomonadota</taxon>
        <taxon>Betaproteobacteria</taxon>
        <taxon>Burkholderiales</taxon>
        <taxon>Burkholderiaceae</taxon>
        <taxon>Paraburkholderia</taxon>
    </lineage>
</organism>
<comment type="similarity">
    <text evidence="1">Belongs to the 'phage' integrase family.</text>
</comment>